<keyword evidence="1" id="KW-1133">Transmembrane helix</keyword>
<sequence length="241" mass="26871">MQFIKKYWPEIIVIGIVFANLLNLNLPNFTWMNTDSDGPHYILSAKYMQVAHNTSAPLFLLLGRLFLFIPIGTDAWRMGLISVFATTAGATFVYLIVRRLVADKPKARIYAIISALVYGSSALVISQSTIIETYPLVTTLSLAAYLLCLKQRWVWASVVIGLIWATHTLFAWIIWLVLLVSYRQLRDITLIIITLAFLVFYAYIPIVTAIHDAPAMWGNTSFSGFVGGNFGVLTMLAGALS</sequence>
<proteinExistence type="predicted"/>
<feature type="transmembrane region" description="Helical" evidence="1">
    <location>
        <begin position="75"/>
        <end position="97"/>
    </location>
</feature>
<dbReference type="PANTHER" id="PTHR16214">
    <property type="entry name" value="TRANSMEMBRANE PROTEIN 260"/>
    <property type="match status" value="1"/>
</dbReference>
<keyword evidence="1" id="KW-0472">Membrane</keyword>
<feature type="non-terminal residue" evidence="2">
    <location>
        <position position="241"/>
    </location>
</feature>
<dbReference type="EMBL" id="LAZR01012241">
    <property type="protein sequence ID" value="KKM27869.1"/>
    <property type="molecule type" value="Genomic_DNA"/>
</dbReference>
<dbReference type="AlphaFoldDB" id="A0A0F9J659"/>
<feature type="transmembrane region" description="Helical" evidence="1">
    <location>
        <begin position="109"/>
        <end position="134"/>
    </location>
</feature>
<evidence type="ECO:0000256" key="1">
    <source>
        <dbReference type="SAM" id="Phobius"/>
    </source>
</evidence>
<name>A0A0F9J659_9ZZZZ</name>
<dbReference type="InterPro" id="IPR021280">
    <property type="entry name" value="TMEM260-like"/>
</dbReference>
<comment type="caution">
    <text evidence="2">The sequence shown here is derived from an EMBL/GenBank/DDBJ whole genome shotgun (WGS) entry which is preliminary data.</text>
</comment>
<evidence type="ECO:0000313" key="2">
    <source>
        <dbReference type="EMBL" id="KKM27869.1"/>
    </source>
</evidence>
<feature type="transmembrane region" description="Helical" evidence="1">
    <location>
        <begin position="190"/>
        <end position="210"/>
    </location>
</feature>
<dbReference type="PANTHER" id="PTHR16214:SF3">
    <property type="entry name" value="TRANSMEMBRANE PROTEIN 260"/>
    <property type="match status" value="1"/>
</dbReference>
<reference evidence="2" key="1">
    <citation type="journal article" date="2015" name="Nature">
        <title>Complex archaea that bridge the gap between prokaryotes and eukaryotes.</title>
        <authorList>
            <person name="Spang A."/>
            <person name="Saw J.H."/>
            <person name="Jorgensen S.L."/>
            <person name="Zaremba-Niedzwiedzka K."/>
            <person name="Martijn J."/>
            <person name="Lind A.E."/>
            <person name="van Eijk R."/>
            <person name="Schleper C."/>
            <person name="Guy L."/>
            <person name="Ettema T.J."/>
        </authorList>
    </citation>
    <scope>NUCLEOTIDE SEQUENCE</scope>
</reference>
<gene>
    <name evidence="2" type="ORF">LCGC14_1570350</name>
</gene>
<organism evidence="2">
    <name type="scientific">marine sediment metagenome</name>
    <dbReference type="NCBI Taxonomy" id="412755"/>
    <lineage>
        <taxon>unclassified sequences</taxon>
        <taxon>metagenomes</taxon>
        <taxon>ecological metagenomes</taxon>
    </lineage>
</organism>
<keyword evidence="1" id="KW-0812">Transmembrane</keyword>
<dbReference type="InterPro" id="IPR052724">
    <property type="entry name" value="GT117_domain-containing"/>
</dbReference>
<feature type="transmembrane region" description="Helical" evidence="1">
    <location>
        <begin position="222"/>
        <end position="240"/>
    </location>
</feature>
<feature type="transmembrane region" description="Helical" evidence="1">
    <location>
        <begin position="154"/>
        <end position="178"/>
    </location>
</feature>
<protein>
    <recommendedName>
        <fullName evidence="3">Glycosyltransferase RgtA/B/C/D-like domain-containing protein</fullName>
    </recommendedName>
</protein>
<accession>A0A0F9J659</accession>
<evidence type="ECO:0008006" key="3">
    <source>
        <dbReference type="Google" id="ProtNLM"/>
    </source>
</evidence>
<feature type="transmembrane region" description="Helical" evidence="1">
    <location>
        <begin position="7"/>
        <end position="26"/>
    </location>
</feature>
<dbReference type="Pfam" id="PF11028">
    <property type="entry name" value="TMEM260-like"/>
    <property type="match status" value="1"/>
</dbReference>